<dbReference type="PANTHER" id="PTHR47027">
    <property type="entry name" value="REVERSE TRANSCRIPTASE DOMAIN-CONTAINING PROTEIN"/>
    <property type="match status" value="1"/>
</dbReference>
<comment type="caution">
    <text evidence="2">The sequence shown here is derived from an EMBL/GenBank/DDBJ whole genome shotgun (WGS) entry which is preliminary data.</text>
</comment>
<evidence type="ECO:0000259" key="1">
    <source>
        <dbReference type="Pfam" id="PF00078"/>
    </source>
</evidence>
<dbReference type="PANTHER" id="PTHR47027:SF8">
    <property type="entry name" value="RIBONUCLEASE H"/>
    <property type="match status" value="1"/>
</dbReference>
<gene>
    <name evidence="2" type="ORF">EGW08_010545</name>
</gene>
<sequence>MREADIDGMGISIGGRNLTNLRYADDTALNADNITNMKRILNRVDIAGRKASLKLNAKKTKVMHIIDTNNTANDIKVDNSKLEYVQCFKYLGPMKENNGSCSKDVRTKIGMAKQETIELNNIWKDNGIPTTLKMAILWTLKQEEQNRIHAIEMWLYRRLLRVSWKEKRTNDPKVFREKLALLNFLRNVAISLVALSKPPRMGRPLGSPCPSPVPTKKRCKAAWSVNSAVRLEQVGLHYVMYSEDRGDVEPSGTPFEPSGETITNLPPTVSTPETVNLPIGASDSEYQANRPLKRLQQQLKEDVIAPNSGDRRPRIRRMSYCDI</sequence>
<organism evidence="2 3">
    <name type="scientific">Elysia chlorotica</name>
    <name type="common">Eastern emerald elysia</name>
    <name type="synonym">Sea slug</name>
    <dbReference type="NCBI Taxonomy" id="188477"/>
    <lineage>
        <taxon>Eukaryota</taxon>
        <taxon>Metazoa</taxon>
        <taxon>Spiralia</taxon>
        <taxon>Lophotrochozoa</taxon>
        <taxon>Mollusca</taxon>
        <taxon>Gastropoda</taxon>
        <taxon>Heterobranchia</taxon>
        <taxon>Euthyneura</taxon>
        <taxon>Panpulmonata</taxon>
        <taxon>Sacoglossa</taxon>
        <taxon>Placobranchoidea</taxon>
        <taxon>Plakobranchidae</taxon>
        <taxon>Elysia</taxon>
    </lineage>
</organism>
<dbReference type="EMBL" id="RQTK01000324">
    <property type="protein sequence ID" value="RUS81683.1"/>
    <property type="molecule type" value="Genomic_DNA"/>
</dbReference>
<dbReference type="AlphaFoldDB" id="A0A3S1BIP2"/>
<proteinExistence type="predicted"/>
<protein>
    <recommendedName>
        <fullName evidence="1">Reverse transcriptase domain-containing protein</fullName>
    </recommendedName>
</protein>
<accession>A0A3S1BIP2</accession>
<reference evidence="2 3" key="1">
    <citation type="submission" date="2019-01" db="EMBL/GenBank/DDBJ databases">
        <title>A draft genome assembly of the solar-powered sea slug Elysia chlorotica.</title>
        <authorList>
            <person name="Cai H."/>
            <person name="Li Q."/>
            <person name="Fang X."/>
            <person name="Li J."/>
            <person name="Curtis N.E."/>
            <person name="Altenburger A."/>
            <person name="Shibata T."/>
            <person name="Feng M."/>
            <person name="Maeda T."/>
            <person name="Schwartz J.A."/>
            <person name="Shigenobu S."/>
            <person name="Lundholm N."/>
            <person name="Nishiyama T."/>
            <person name="Yang H."/>
            <person name="Hasebe M."/>
            <person name="Li S."/>
            <person name="Pierce S.K."/>
            <person name="Wang J."/>
        </authorList>
    </citation>
    <scope>NUCLEOTIDE SEQUENCE [LARGE SCALE GENOMIC DNA]</scope>
    <source>
        <strain evidence="2">EC2010</strain>
        <tissue evidence="2">Whole organism of an adult</tissue>
    </source>
</reference>
<dbReference type="Proteomes" id="UP000271974">
    <property type="component" value="Unassembled WGS sequence"/>
</dbReference>
<keyword evidence="3" id="KW-1185">Reference proteome</keyword>
<dbReference type="OrthoDB" id="6146035at2759"/>
<feature type="domain" description="Reverse transcriptase" evidence="1">
    <location>
        <begin position="17"/>
        <end position="92"/>
    </location>
</feature>
<evidence type="ECO:0000313" key="3">
    <source>
        <dbReference type="Proteomes" id="UP000271974"/>
    </source>
</evidence>
<dbReference type="Pfam" id="PF00078">
    <property type="entry name" value="RVT_1"/>
    <property type="match status" value="1"/>
</dbReference>
<evidence type="ECO:0000313" key="2">
    <source>
        <dbReference type="EMBL" id="RUS81683.1"/>
    </source>
</evidence>
<dbReference type="InterPro" id="IPR000477">
    <property type="entry name" value="RT_dom"/>
</dbReference>
<name>A0A3S1BIP2_ELYCH</name>
<dbReference type="STRING" id="188477.A0A3S1BIP2"/>